<dbReference type="OrthoDB" id="2340857at2759"/>
<name>A0A168RP14_ABSGL</name>
<dbReference type="InParanoid" id="A0A168RP14"/>
<keyword evidence="1" id="KW-0732">Signal</keyword>
<keyword evidence="3" id="KW-1185">Reference proteome</keyword>
<accession>A0A168RP14</accession>
<protein>
    <submittedName>
        <fullName evidence="2">Uncharacterized protein</fullName>
    </submittedName>
</protein>
<evidence type="ECO:0000256" key="1">
    <source>
        <dbReference type="SAM" id="SignalP"/>
    </source>
</evidence>
<evidence type="ECO:0000313" key="3">
    <source>
        <dbReference type="Proteomes" id="UP000078561"/>
    </source>
</evidence>
<feature type="chain" id="PRO_5007900077" evidence="1">
    <location>
        <begin position="22"/>
        <end position="287"/>
    </location>
</feature>
<feature type="signal peptide" evidence="1">
    <location>
        <begin position="1"/>
        <end position="21"/>
    </location>
</feature>
<dbReference type="OMA" id="NAWEDVE"/>
<dbReference type="EMBL" id="LT554731">
    <property type="protein sequence ID" value="SAM07198.1"/>
    <property type="molecule type" value="Genomic_DNA"/>
</dbReference>
<sequence>MKFSIATASALLLTAIATVSADEYASAMKQWCGGLSVPTPDGVAPLTAGGQAHISVHNNPGDSHEKTITGLDLYSVAADGTAKYIKNVWKGEQALTTDASIDDTVPSDTAAGQYYYRVWVTNQVNGMHGPDCLQTSHTFKVTTGSHTNAAGLTEYAENLDDESLYNPQHAKGCFGLTVENPQEGQVFKEGEHARITIKRESSSQTDELKKVDLYKKVKDSEAVFVQNAWEDVEDIGDAFTLKDHIIIPAEHIDPEAEYFYKVEASSNKDKDAVCDFVSKSFKIQAKN</sequence>
<proteinExistence type="predicted"/>
<evidence type="ECO:0000313" key="2">
    <source>
        <dbReference type="EMBL" id="SAM07198.1"/>
    </source>
</evidence>
<dbReference type="Proteomes" id="UP000078561">
    <property type="component" value="Unassembled WGS sequence"/>
</dbReference>
<reference evidence="2" key="1">
    <citation type="submission" date="2016-04" db="EMBL/GenBank/DDBJ databases">
        <authorList>
            <person name="Evans L.H."/>
            <person name="Alamgir A."/>
            <person name="Owens N."/>
            <person name="Weber N.D."/>
            <person name="Virtaneva K."/>
            <person name="Barbian K."/>
            <person name="Babar A."/>
            <person name="Rosenke K."/>
        </authorList>
    </citation>
    <scope>NUCLEOTIDE SEQUENCE [LARGE SCALE GENOMIC DNA]</scope>
    <source>
        <strain evidence="2">CBS 101.48</strain>
    </source>
</reference>
<organism evidence="2">
    <name type="scientific">Absidia glauca</name>
    <name type="common">Pin mould</name>
    <dbReference type="NCBI Taxonomy" id="4829"/>
    <lineage>
        <taxon>Eukaryota</taxon>
        <taxon>Fungi</taxon>
        <taxon>Fungi incertae sedis</taxon>
        <taxon>Mucoromycota</taxon>
        <taxon>Mucoromycotina</taxon>
        <taxon>Mucoromycetes</taxon>
        <taxon>Mucorales</taxon>
        <taxon>Cunninghamellaceae</taxon>
        <taxon>Absidia</taxon>
    </lineage>
</organism>
<gene>
    <name evidence="2" type="primary">ABSGL_12837.1 scaffold 13518</name>
</gene>
<dbReference type="AlphaFoldDB" id="A0A168RP14"/>